<sequence length="433" mass="49913">MDYKDILIKVDGLSIQPEDKLDDSQINILLTHKLITQSVDLIYKVSFVGCIEVKGRVIISLPYGVSINQLSRLSFLGLRSYIIKIIECIRIFERHFIGENEIVSSGKIAASFSLIEDFEENGFITKFIKENSINGTGSIDWKRTIKKFQPFKISDSWVHKNLVTRSNTNHENHELILVQKWALNQATKYSSLLSDEHQILEDELECNLSRDEVTEIVMRLYPKSNKDREIYVLDLILQLLDEQEGTEFSAIYTKSFNLIWEETLQQVLGHNQKLKDKAPRVMWNDDHSVNEELEIKSKPTGSAPQVDIIFENEDRLYIFDAKYYDIINNGNRPGLTDLYKQFYYGEAFKAILGLSDLPENGLIFPCYMPNQNDYLVKFTDVEYLVRGEGYLNKITKIPAYVASIEKTIDAFLFGQSLKKYLLVVTGRTVNPLS</sequence>
<dbReference type="GO" id="GO:0004519">
    <property type="term" value="F:endonuclease activity"/>
    <property type="evidence" value="ECO:0007669"/>
    <property type="project" value="UniProtKB-KW"/>
</dbReference>
<organism evidence="1 2">
    <name type="scientific">Colwellia echini</name>
    <dbReference type="NCBI Taxonomy" id="1982103"/>
    <lineage>
        <taxon>Bacteria</taxon>
        <taxon>Pseudomonadati</taxon>
        <taxon>Pseudomonadota</taxon>
        <taxon>Gammaproteobacteria</taxon>
        <taxon>Alteromonadales</taxon>
        <taxon>Colwelliaceae</taxon>
        <taxon>Colwellia</taxon>
    </lineage>
</organism>
<gene>
    <name evidence="1" type="ORF">CWS31_007090</name>
</gene>
<keyword evidence="1" id="KW-0255">Endonuclease</keyword>
<evidence type="ECO:0000313" key="2">
    <source>
        <dbReference type="Proteomes" id="UP000815846"/>
    </source>
</evidence>
<comment type="caution">
    <text evidence="1">The sequence shown here is derived from an EMBL/GenBank/DDBJ whole genome shotgun (WGS) entry which is preliminary data.</text>
</comment>
<dbReference type="RefSeq" id="WP_101345449.1">
    <property type="nucleotide sequence ID" value="NZ_PJAI02000006.1"/>
</dbReference>
<keyword evidence="1" id="KW-0378">Hydrolase</keyword>
<dbReference type="Pfam" id="PF09563">
    <property type="entry name" value="RE_LlaJI"/>
    <property type="match status" value="1"/>
</dbReference>
<keyword evidence="1" id="KW-0540">Nuclease</keyword>
<proteinExistence type="predicted"/>
<dbReference type="Proteomes" id="UP000815846">
    <property type="component" value="Unassembled WGS sequence"/>
</dbReference>
<accession>A0ABY3MXT2</accession>
<dbReference type="InterPro" id="IPR018579">
    <property type="entry name" value="Restrct_endonuc_II_LlaJI"/>
</dbReference>
<name>A0ABY3MXT2_9GAMM</name>
<keyword evidence="2" id="KW-1185">Reference proteome</keyword>
<protein>
    <submittedName>
        <fullName evidence="1">LlaJI family restriction endonuclease</fullName>
    </submittedName>
</protein>
<evidence type="ECO:0000313" key="1">
    <source>
        <dbReference type="EMBL" id="TYK66031.1"/>
    </source>
</evidence>
<dbReference type="EMBL" id="PJAI02000006">
    <property type="protein sequence ID" value="TYK66031.1"/>
    <property type="molecule type" value="Genomic_DNA"/>
</dbReference>
<reference evidence="1 2" key="1">
    <citation type="submission" date="2019-08" db="EMBL/GenBank/DDBJ databases">
        <title>Microbe sample from Colwellia echini.</title>
        <authorList>
            <person name="Christiansen L."/>
            <person name="Pathiraja D."/>
            <person name="Schultz-Johansen M."/>
            <person name="Choi I.-G."/>
            <person name="Stougaard P."/>
        </authorList>
    </citation>
    <scope>NUCLEOTIDE SEQUENCE [LARGE SCALE GENOMIC DNA]</scope>
    <source>
        <strain evidence="1 2">A3</strain>
    </source>
</reference>